<evidence type="ECO:0000313" key="6">
    <source>
        <dbReference type="EMBL" id="RIB18546.1"/>
    </source>
</evidence>
<comment type="caution">
    <text evidence="6">The sequence shown here is derived from an EMBL/GenBank/DDBJ whole genome shotgun (WGS) entry which is preliminary data.</text>
</comment>
<dbReference type="GO" id="GO:0022625">
    <property type="term" value="C:cytosolic large ribosomal subunit"/>
    <property type="evidence" value="ECO:0007669"/>
    <property type="project" value="TreeGrafter"/>
</dbReference>
<dbReference type="InterPro" id="IPR044892">
    <property type="entry name" value="Ribosomal_L3_dom_3_arc_sf"/>
</dbReference>
<dbReference type="FunFam" id="4.10.960.10:FF:000002">
    <property type="entry name" value="60S ribosomal protein L3"/>
    <property type="match status" value="1"/>
</dbReference>
<feature type="compositionally biased region" description="Basic residues" evidence="5">
    <location>
        <begin position="18"/>
        <end position="31"/>
    </location>
</feature>
<dbReference type="Gene3D" id="3.30.1430.10">
    <property type="match status" value="1"/>
</dbReference>
<feature type="compositionally biased region" description="Basic and acidic residues" evidence="5">
    <location>
        <begin position="1"/>
        <end position="10"/>
    </location>
</feature>
<dbReference type="EMBL" id="QKWP01000533">
    <property type="protein sequence ID" value="RIB18546.1"/>
    <property type="molecule type" value="Genomic_DNA"/>
</dbReference>
<dbReference type="GO" id="GO:0003723">
    <property type="term" value="F:RNA binding"/>
    <property type="evidence" value="ECO:0007669"/>
    <property type="project" value="TreeGrafter"/>
</dbReference>
<organism evidence="6 7">
    <name type="scientific">Gigaspora rosea</name>
    <dbReference type="NCBI Taxonomy" id="44941"/>
    <lineage>
        <taxon>Eukaryota</taxon>
        <taxon>Fungi</taxon>
        <taxon>Fungi incertae sedis</taxon>
        <taxon>Mucoromycota</taxon>
        <taxon>Glomeromycotina</taxon>
        <taxon>Glomeromycetes</taxon>
        <taxon>Diversisporales</taxon>
        <taxon>Gigasporaceae</taxon>
        <taxon>Gigaspora</taxon>
    </lineage>
</organism>
<protein>
    <submittedName>
        <fullName evidence="6">60S ribosomal protein L3</fullName>
    </submittedName>
</protein>
<dbReference type="AlphaFoldDB" id="A0A397VGW8"/>
<evidence type="ECO:0000256" key="3">
    <source>
        <dbReference type="ARBA" id="ARBA00023274"/>
    </source>
</evidence>
<dbReference type="SUPFAM" id="SSF50447">
    <property type="entry name" value="Translation proteins"/>
    <property type="match status" value="1"/>
</dbReference>
<dbReference type="STRING" id="44941.A0A397VGW8"/>
<evidence type="ECO:0000256" key="4">
    <source>
        <dbReference type="RuleBase" id="RU003905"/>
    </source>
</evidence>
<dbReference type="PROSITE" id="PS00474">
    <property type="entry name" value="RIBOSOMAL_L3"/>
    <property type="match status" value="1"/>
</dbReference>
<dbReference type="PANTHER" id="PTHR11363:SF5">
    <property type="entry name" value="LARGE RIBOSOMAL SUBUNIT PROTEIN UL3"/>
    <property type="match status" value="1"/>
</dbReference>
<keyword evidence="2 4" id="KW-0689">Ribosomal protein</keyword>
<keyword evidence="3 4" id="KW-0687">Ribonucleoprotein</keyword>
<comment type="similarity">
    <text evidence="1 4">Belongs to the universal ribosomal protein uL3 family.</text>
</comment>
<keyword evidence="7" id="KW-1185">Reference proteome</keyword>
<dbReference type="GO" id="GO:0006412">
    <property type="term" value="P:translation"/>
    <property type="evidence" value="ECO:0007669"/>
    <property type="project" value="InterPro"/>
</dbReference>
<dbReference type="FunFam" id="2.40.30.10:FF:000351">
    <property type="entry name" value="Ribosomal protein L3"/>
    <property type="match status" value="1"/>
</dbReference>
<dbReference type="InterPro" id="IPR009000">
    <property type="entry name" value="Transl_B-barrel_sf"/>
</dbReference>
<dbReference type="FunFam" id="3.30.1430.10:FF:000001">
    <property type="entry name" value="60S ribosomal protein L3"/>
    <property type="match status" value="1"/>
</dbReference>
<sequence length="390" mass="44719">MSHRKFEAPRHGSLGFLPRKRARRHRGKVKSFPKDNPSKPVHLTAFLGYKAGMTHVVRDMDRPGSKMHKKEVVEAVTVIETPPLCIVGVVGYVQTPRGLRALTTVWAQHLSDELRRRFYKNWYRSKKKAFTKYAKKYADGDKDIRRELARIKKYCQVVRVLVHTQIQKVKIGQKKAHLMEIQLNGGTIEQKVDWAFEHFEKFVDISSVFEQDELIDIIGVTKGKGFEGVTHRWGTKKLPRKTHKGLRKVACIGAWHPSRVMYSVPRAGQNGYHHRTEVNKKIYRIGKGDDKKNASTEYDLTEKQITPLGGFPHYGVVNEDFIMIKGACVGVKKRVLTLRKSLLTHTKRSALEKISLKFIDTSSKFGHGRFQTAEEKHNFLGTLKKDLPST</sequence>
<accession>A0A397VGW8</accession>
<name>A0A397VGW8_9GLOM</name>
<feature type="region of interest" description="Disordered" evidence="5">
    <location>
        <begin position="1"/>
        <end position="37"/>
    </location>
</feature>
<proteinExistence type="inferred from homology"/>
<gene>
    <name evidence="6" type="ORF">C2G38_2000617</name>
</gene>
<dbReference type="Pfam" id="PF00297">
    <property type="entry name" value="Ribosomal_L3"/>
    <property type="match status" value="1"/>
</dbReference>
<dbReference type="FunFam" id="4.10.960.10:FF:000001">
    <property type="entry name" value="60S ribosomal protein L3"/>
    <property type="match status" value="1"/>
</dbReference>
<dbReference type="PANTHER" id="PTHR11363">
    <property type="entry name" value="60S RIBOSOMAL PROTEIN L3-RELATED"/>
    <property type="match status" value="1"/>
</dbReference>
<evidence type="ECO:0000256" key="1">
    <source>
        <dbReference type="ARBA" id="ARBA00006540"/>
    </source>
</evidence>
<evidence type="ECO:0000256" key="5">
    <source>
        <dbReference type="SAM" id="MobiDB-lite"/>
    </source>
</evidence>
<dbReference type="GO" id="GO:0003735">
    <property type="term" value="F:structural constituent of ribosome"/>
    <property type="evidence" value="ECO:0007669"/>
    <property type="project" value="InterPro"/>
</dbReference>
<evidence type="ECO:0000256" key="2">
    <source>
        <dbReference type="ARBA" id="ARBA00022980"/>
    </source>
</evidence>
<reference evidence="6 7" key="1">
    <citation type="submission" date="2018-06" db="EMBL/GenBank/DDBJ databases">
        <title>Comparative genomics reveals the genomic features of Rhizophagus irregularis, R. cerebriforme, R. diaphanum and Gigaspora rosea, and their symbiotic lifestyle signature.</title>
        <authorList>
            <person name="Morin E."/>
            <person name="San Clemente H."/>
            <person name="Chen E.C.H."/>
            <person name="De La Providencia I."/>
            <person name="Hainaut M."/>
            <person name="Kuo A."/>
            <person name="Kohler A."/>
            <person name="Murat C."/>
            <person name="Tang N."/>
            <person name="Roy S."/>
            <person name="Loubradou J."/>
            <person name="Henrissat B."/>
            <person name="Grigoriev I.V."/>
            <person name="Corradi N."/>
            <person name="Roux C."/>
            <person name="Martin F.M."/>
        </authorList>
    </citation>
    <scope>NUCLEOTIDE SEQUENCE [LARGE SCALE GENOMIC DNA]</scope>
    <source>
        <strain evidence="6 7">DAOM 194757</strain>
    </source>
</reference>
<dbReference type="FunFam" id="2.40.30.10:FF:000079">
    <property type="entry name" value="60S ribosomal protein L3"/>
    <property type="match status" value="1"/>
</dbReference>
<dbReference type="Proteomes" id="UP000266673">
    <property type="component" value="Unassembled WGS sequence"/>
</dbReference>
<dbReference type="OrthoDB" id="1611972at2759"/>
<dbReference type="InterPro" id="IPR019926">
    <property type="entry name" value="Ribosomal_uL3_CS"/>
</dbReference>
<dbReference type="Gene3D" id="2.40.30.10">
    <property type="entry name" value="Translation factors"/>
    <property type="match status" value="1"/>
</dbReference>
<dbReference type="Gene3D" id="4.10.960.10">
    <property type="entry name" value="Ribosomal protein L3, domain 3"/>
    <property type="match status" value="1"/>
</dbReference>
<evidence type="ECO:0000313" key="7">
    <source>
        <dbReference type="Proteomes" id="UP000266673"/>
    </source>
</evidence>
<dbReference type="InterPro" id="IPR045077">
    <property type="entry name" value="L3_arc_euk"/>
</dbReference>
<dbReference type="InterPro" id="IPR000597">
    <property type="entry name" value="Ribosomal_uL3"/>
</dbReference>